<keyword evidence="4" id="KW-1185">Reference proteome</keyword>
<evidence type="ECO:0008006" key="5">
    <source>
        <dbReference type="Google" id="ProtNLM"/>
    </source>
</evidence>
<evidence type="ECO:0000313" key="3">
    <source>
        <dbReference type="EMBL" id="MFC4136713.1"/>
    </source>
</evidence>
<dbReference type="EMBL" id="JBHSAY010000033">
    <property type="protein sequence ID" value="MFC4136713.1"/>
    <property type="molecule type" value="Genomic_DNA"/>
</dbReference>
<dbReference type="Proteomes" id="UP001595816">
    <property type="component" value="Unassembled WGS sequence"/>
</dbReference>
<evidence type="ECO:0000256" key="1">
    <source>
        <dbReference type="SAM" id="MobiDB-lite"/>
    </source>
</evidence>
<keyword evidence="2" id="KW-0472">Membrane</keyword>
<sequence>METRIDTLTETPAQTQGESPAAKFVRARVGSLTVVPAAAETVRRNPMRALRLPEQDDPVPGSTRMLGLSAWAALLVFVGMVVAIRVFVAIVFEPGPSWLVPTVMSVGIAGTVCGGLAFATVHHRWLPWELLGVASLLLGGNLLLVITQL</sequence>
<evidence type="ECO:0000313" key="4">
    <source>
        <dbReference type="Proteomes" id="UP001595816"/>
    </source>
</evidence>
<feature type="transmembrane region" description="Helical" evidence="2">
    <location>
        <begin position="98"/>
        <end position="119"/>
    </location>
</feature>
<reference evidence="4" key="1">
    <citation type="journal article" date="2019" name="Int. J. Syst. Evol. Microbiol.">
        <title>The Global Catalogue of Microorganisms (GCM) 10K type strain sequencing project: providing services to taxonomists for standard genome sequencing and annotation.</title>
        <authorList>
            <consortium name="The Broad Institute Genomics Platform"/>
            <consortium name="The Broad Institute Genome Sequencing Center for Infectious Disease"/>
            <person name="Wu L."/>
            <person name="Ma J."/>
        </authorList>
    </citation>
    <scope>NUCLEOTIDE SEQUENCE [LARGE SCALE GENOMIC DNA]</scope>
    <source>
        <strain evidence="4">CGMCC 4.7289</strain>
    </source>
</reference>
<organism evidence="3 4">
    <name type="scientific">Hamadaea flava</name>
    <dbReference type="NCBI Taxonomy" id="1742688"/>
    <lineage>
        <taxon>Bacteria</taxon>
        <taxon>Bacillati</taxon>
        <taxon>Actinomycetota</taxon>
        <taxon>Actinomycetes</taxon>
        <taxon>Micromonosporales</taxon>
        <taxon>Micromonosporaceae</taxon>
        <taxon>Hamadaea</taxon>
    </lineage>
</organism>
<feature type="compositionally biased region" description="Polar residues" evidence="1">
    <location>
        <begin position="8"/>
        <end position="18"/>
    </location>
</feature>
<feature type="transmembrane region" description="Helical" evidence="2">
    <location>
        <begin position="126"/>
        <end position="146"/>
    </location>
</feature>
<protein>
    <recommendedName>
        <fullName evidence="5">Integral membrane protein</fullName>
    </recommendedName>
</protein>
<accession>A0ABV8M2E7</accession>
<evidence type="ECO:0000256" key="2">
    <source>
        <dbReference type="SAM" id="Phobius"/>
    </source>
</evidence>
<feature type="transmembrane region" description="Helical" evidence="2">
    <location>
        <begin position="70"/>
        <end position="92"/>
    </location>
</feature>
<keyword evidence="2" id="KW-1133">Transmembrane helix</keyword>
<dbReference type="RefSeq" id="WP_253760547.1">
    <property type="nucleotide sequence ID" value="NZ_JAMZDZ010000001.1"/>
</dbReference>
<gene>
    <name evidence="3" type="ORF">ACFOZ4_39420</name>
</gene>
<comment type="caution">
    <text evidence="3">The sequence shown here is derived from an EMBL/GenBank/DDBJ whole genome shotgun (WGS) entry which is preliminary data.</text>
</comment>
<feature type="region of interest" description="Disordered" evidence="1">
    <location>
        <begin position="1"/>
        <end position="20"/>
    </location>
</feature>
<proteinExistence type="predicted"/>
<name>A0ABV8M2E7_9ACTN</name>
<keyword evidence="2" id="KW-0812">Transmembrane</keyword>